<dbReference type="InterPro" id="IPR013083">
    <property type="entry name" value="Znf_RING/FYVE/PHD"/>
</dbReference>
<dbReference type="SMART" id="SM00744">
    <property type="entry name" value="RINGv"/>
    <property type="match status" value="1"/>
</dbReference>
<dbReference type="InterPro" id="IPR001841">
    <property type="entry name" value="Znf_RING"/>
</dbReference>
<gene>
    <name evidence="6" type="ORF">Salat_2091600</name>
</gene>
<dbReference type="Pfam" id="PF13639">
    <property type="entry name" value="zf-RING_2"/>
    <property type="match status" value="1"/>
</dbReference>
<sequence>MGFLYLAIRIPEPSPSSPSLPTSSLTQRFLFIGALAHLGLYKPPPEEEPNSRDNSENYILIVDGSSPSLVPIPVNVVTAAIKNRVPVVHYHDFVRRRQGGEEEELSELSLCSICLECIEWNHEIRELCNCSHVFHRECLDTWLDEGQVTCPLCRSMLLPPKTNLTRCNENRDGLPQNEAQLVAN</sequence>
<dbReference type="PROSITE" id="PS50089">
    <property type="entry name" value="ZF_RING_2"/>
    <property type="match status" value="1"/>
</dbReference>
<evidence type="ECO:0000256" key="3">
    <source>
        <dbReference type="ARBA" id="ARBA00022833"/>
    </source>
</evidence>
<evidence type="ECO:0000313" key="7">
    <source>
        <dbReference type="Proteomes" id="UP001293254"/>
    </source>
</evidence>
<comment type="caution">
    <text evidence="6">The sequence shown here is derived from an EMBL/GenBank/DDBJ whole genome shotgun (WGS) entry which is preliminary data.</text>
</comment>
<dbReference type="Proteomes" id="UP001293254">
    <property type="component" value="Unassembled WGS sequence"/>
</dbReference>
<dbReference type="GO" id="GO:0016567">
    <property type="term" value="P:protein ubiquitination"/>
    <property type="evidence" value="ECO:0007669"/>
    <property type="project" value="TreeGrafter"/>
</dbReference>
<reference evidence="6" key="1">
    <citation type="submission" date="2020-06" db="EMBL/GenBank/DDBJ databases">
        <authorList>
            <person name="Li T."/>
            <person name="Hu X."/>
            <person name="Zhang T."/>
            <person name="Song X."/>
            <person name="Zhang H."/>
            <person name="Dai N."/>
            <person name="Sheng W."/>
            <person name="Hou X."/>
            <person name="Wei L."/>
        </authorList>
    </citation>
    <scope>NUCLEOTIDE SEQUENCE</scope>
    <source>
        <strain evidence="6">3651</strain>
        <tissue evidence="6">Leaf</tissue>
    </source>
</reference>
<reference evidence="6" key="2">
    <citation type="journal article" date="2024" name="Plant">
        <title>Genomic evolution and insights into agronomic trait innovations of Sesamum species.</title>
        <authorList>
            <person name="Miao H."/>
            <person name="Wang L."/>
            <person name="Qu L."/>
            <person name="Liu H."/>
            <person name="Sun Y."/>
            <person name="Le M."/>
            <person name="Wang Q."/>
            <person name="Wei S."/>
            <person name="Zheng Y."/>
            <person name="Lin W."/>
            <person name="Duan Y."/>
            <person name="Cao H."/>
            <person name="Xiong S."/>
            <person name="Wang X."/>
            <person name="Wei L."/>
            <person name="Li C."/>
            <person name="Ma Q."/>
            <person name="Ju M."/>
            <person name="Zhao R."/>
            <person name="Li G."/>
            <person name="Mu C."/>
            <person name="Tian Q."/>
            <person name="Mei H."/>
            <person name="Zhang T."/>
            <person name="Gao T."/>
            <person name="Zhang H."/>
        </authorList>
    </citation>
    <scope>NUCLEOTIDE SEQUENCE</scope>
    <source>
        <strain evidence="6">3651</strain>
    </source>
</reference>
<name>A0AAE1Y1A2_9LAMI</name>
<dbReference type="EMBL" id="JACGWO010000008">
    <property type="protein sequence ID" value="KAK4421411.1"/>
    <property type="molecule type" value="Genomic_DNA"/>
</dbReference>
<dbReference type="GO" id="GO:0008270">
    <property type="term" value="F:zinc ion binding"/>
    <property type="evidence" value="ECO:0007669"/>
    <property type="project" value="UniProtKB-KW"/>
</dbReference>
<dbReference type="Gene3D" id="3.30.40.10">
    <property type="entry name" value="Zinc/RING finger domain, C3HC4 (zinc finger)"/>
    <property type="match status" value="1"/>
</dbReference>
<evidence type="ECO:0000313" key="6">
    <source>
        <dbReference type="EMBL" id="KAK4421411.1"/>
    </source>
</evidence>
<evidence type="ECO:0000256" key="2">
    <source>
        <dbReference type="ARBA" id="ARBA00022771"/>
    </source>
</evidence>
<feature type="domain" description="RING-type" evidence="5">
    <location>
        <begin position="111"/>
        <end position="154"/>
    </location>
</feature>
<keyword evidence="7" id="KW-1185">Reference proteome</keyword>
<organism evidence="6 7">
    <name type="scientific">Sesamum alatum</name>
    <dbReference type="NCBI Taxonomy" id="300844"/>
    <lineage>
        <taxon>Eukaryota</taxon>
        <taxon>Viridiplantae</taxon>
        <taxon>Streptophyta</taxon>
        <taxon>Embryophyta</taxon>
        <taxon>Tracheophyta</taxon>
        <taxon>Spermatophyta</taxon>
        <taxon>Magnoliopsida</taxon>
        <taxon>eudicotyledons</taxon>
        <taxon>Gunneridae</taxon>
        <taxon>Pentapetalae</taxon>
        <taxon>asterids</taxon>
        <taxon>lamiids</taxon>
        <taxon>Lamiales</taxon>
        <taxon>Pedaliaceae</taxon>
        <taxon>Sesamum</taxon>
    </lineage>
</organism>
<dbReference type="PANTHER" id="PTHR45969:SF81">
    <property type="entry name" value="OS08G0157400 PROTEIN"/>
    <property type="match status" value="1"/>
</dbReference>
<dbReference type="PANTHER" id="PTHR45969">
    <property type="entry name" value="RING ZINC FINGER PROTEIN-RELATED"/>
    <property type="match status" value="1"/>
</dbReference>
<protein>
    <submittedName>
        <fullName evidence="6">Brassinosteroid-responsive RING protein 1</fullName>
    </submittedName>
</protein>
<dbReference type="GO" id="GO:0061630">
    <property type="term" value="F:ubiquitin protein ligase activity"/>
    <property type="evidence" value="ECO:0007669"/>
    <property type="project" value="TreeGrafter"/>
</dbReference>
<proteinExistence type="predicted"/>
<evidence type="ECO:0000256" key="1">
    <source>
        <dbReference type="ARBA" id="ARBA00022723"/>
    </source>
</evidence>
<keyword evidence="3" id="KW-0862">Zinc</keyword>
<dbReference type="SMART" id="SM00184">
    <property type="entry name" value="RING"/>
    <property type="match status" value="1"/>
</dbReference>
<keyword evidence="2 4" id="KW-0863">Zinc-finger</keyword>
<evidence type="ECO:0000259" key="5">
    <source>
        <dbReference type="PROSITE" id="PS50089"/>
    </source>
</evidence>
<keyword evidence="1" id="KW-0479">Metal-binding</keyword>
<dbReference type="AlphaFoldDB" id="A0AAE1Y1A2"/>
<evidence type="ECO:0000256" key="4">
    <source>
        <dbReference type="PROSITE-ProRule" id="PRU00175"/>
    </source>
</evidence>
<dbReference type="InterPro" id="IPR011016">
    <property type="entry name" value="Znf_RING-CH"/>
</dbReference>
<dbReference type="SUPFAM" id="SSF57850">
    <property type="entry name" value="RING/U-box"/>
    <property type="match status" value="1"/>
</dbReference>
<accession>A0AAE1Y1A2</accession>